<dbReference type="EMBL" id="JBDIZK010000011">
    <property type="protein sequence ID" value="MEN3748963.1"/>
    <property type="molecule type" value="Genomic_DNA"/>
</dbReference>
<dbReference type="Proteomes" id="UP001427805">
    <property type="component" value="Unassembled WGS sequence"/>
</dbReference>
<keyword evidence="3" id="KW-1185">Reference proteome</keyword>
<dbReference type="Gene3D" id="2.30.30.40">
    <property type="entry name" value="SH3 Domains"/>
    <property type="match status" value="1"/>
</dbReference>
<protein>
    <submittedName>
        <fullName evidence="2">SH3 domain-containing protein</fullName>
    </submittedName>
</protein>
<dbReference type="Gene3D" id="3.90.1720.10">
    <property type="entry name" value="endopeptidase domain like (from Nostoc punctiforme)"/>
    <property type="match status" value="1"/>
</dbReference>
<evidence type="ECO:0000313" key="2">
    <source>
        <dbReference type="EMBL" id="MEN3748963.1"/>
    </source>
</evidence>
<organism evidence="2 3">
    <name type="scientific">Sphingomonas rustica</name>
    <dbReference type="NCBI Taxonomy" id="3103142"/>
    <lineage>
        <taxon>Bacteria</taxon>
        <taxon>Pseudomonadati</taxon>
        <taxon>Pseudomonadota</taxon>
        <taxon>Alphaproteobacteria</taxon>
        <taxon>Sphingomonadales</taxon>
        <taxon>Sphingomonadaceae</taxon>
        <taxon>Sphingomonas</taxon>
    </lineage>
</organism>
<proteinExistence type="predicted"/>
<accession>A0ABV0BD54</accession>
<dbReference type="RefSeq" id="WP_346248007.1">
    <property type="nucleotide sequence ID" value="NZ_JBDIZK010000011.1"/>
</dbReference>
<evidence type="ECO:0000259" key="1">
    <source>
        <dbReference type="Pfam" id="PF08239"/>
    </source>
</evidence>
<reference evidence="2 3" key="1">
    <citation type="submission" date="2024-05" db="EMBL/GenBank/DDBJ databases">
        <title>Sphingomonas sp. HF-S3 16S ribosomal RNA gene Genome sequencing and assembly.</title>
        <authorList>
            <person name="Lee H."/>
        </authorList>
    </citation>
    <scope>NUCLEOTIDE SEQUENCE [LARGE SCALE GENOMIC DNA]</scope>
    <source>
        <strain evidence="2 3">HF-S3</strain>
    </source>
</reference>
<dbReference type="Pfam" id="PF08239">
    <property type="entry name" value="SH3_3"/>
    <property type="match status" value="1"/>
</dbReference>
<feature type="domain" description="SH3b" evidence="1">
    <location>
        <begin position="9"/>
        <end position="63"/>
    </location>
</feature>
<sequence>MRYKVTAHGLFLRKEPRQEPGNERAVLPEGCEVEIHDRSGKWCRVTGKLDGASFDGWVSGKYLAPADAVSFASASRLVPVHWREGNAGSTRAGPASASPLGEAGMPRNLPHASAALDTLIAWLKVEQSRRYRPGGGRTYCNIYAYDLAYASGVYLPRVWWTDKAIASLEAGQSVAAQYDVTVREMNANAIHNWLVDYGPRFGWTRSFSLTDLQDCANRGGIATICARRKDLARSGHIVIIAPETASVKARRDASGRVTMPVQSQAGSVNFARGVPASPWWSDARFGSFVLATNG</sequence>
<comment type="caution">
    <text evidence="2">The sequence shown here is derived from an EMBL/GenBank/DDBJ whole genome shotgun (WGS) entry which is preliminary data.</text>
</comment>
<gene>
    <name evidence="2" type="ORF">TPR58_17440</name>
</gene>
<name>A0ABV0BD54_9SPHN</name>
<evidence type="ECO:0000313" key="3">
    <source>
        <dbReference type="Proteomes" id="UP001427805"/>
    </source>
</evidence>
<dbReference type="InterPro" id="IPR003646">
    <property type="entry name" value="SH3-like_bac-type"/>
</dbReference>